<organism evidence="1 2">
    <name type="scientific">Neonectria ditissima</name>
    <dbReference type="NCBI Taxonomy" id="78410"/>
    <lineage>
        <taxon>Eukaryota</taxon>
        <taxon>Fungi</taxon>
        <taxon>Dikarya</taxon>
        <taxon>Ascomycota</taxon>
        <taxon>Pezizomycotina</taxon>
        <taxon>Sordariomycetes</taxon>
        <taxon>Hypocreomycetidae</taxon>
        <taxon>Hypocreales</taxon>
        <taxon>Nectriaceae</taxon>
        <taxon>Neonectria</taxon>
    </lineage>
</organism>
<evidence type="ECO:0000313" key="1">
    <source>
        <dbReference type="EMBL" id="KPM44882.1"/>
    </source>
</evidence>
<sequence length="242" mass="26727">MQLAFSNLFSKDGQGTRPEQTFKLRIYYEESDTTTTAECRAVSSINSVKENCRIDQWWRHIIDFTNPELVHNGNLLTAYPELANRVASGAYDQDPDTKAAMQSLQPARASIAAPTRHRRGLPGSTSVCRTTACGIYSTRALDLSVALGHRLKLNPELDPYHPDCDHEREAEPVQAIAKIAHCGPKSLLGQATDEMVPIALPQPIDVMDAHVDGLAKRHRKPGVLSVQQVCVDCSFEQACQHP</sequence>
<dbReference type="Proteomes" id="UP000050424">
    <property type="component" value="Unassembled WGS sequence"/>
</dbReference>
<dbReference type="EMBL" id="LKCW01000013">
    <property type="protein sequence ID" value="KPM44882.1"/>
    <property type="molecule type" value="Genomic_DNA"/>
</dbReference>
<evidence type="ECO:0000313" key="2">
    <source>
        <dbReference type="Proteomes" id="UP000050424"/>
    </source>
</evidence>
<comment type="caution">
    <text evidence="1">The sequence shown here is derived from an EMBL/GenBank/DDBJ whole genome shotgun (WGS) entry which is preliminary data.</text>
</comment>
<reference evidence="1 2" key="1">
    <citation type="submission" date="2015-09" db="EMBL/GenBank/DDBJ databases">
        <title>Draft genome of a European isolate of the apple canker pathogen Neonectria ditissima.</title>
        <authorList>
            <person name="Gomez-Cortecero A."/>
            <person name="Harrison R.J."/>
            <person name="Armitage A.D."/>
        </authorList>
    </citation>
    <scope>NUCLEOTIDE SEQUENCE [LARGE SCALE GENOMIC DNA]</scope>
    <source>
        <strain evidence="1 2">R09/05</strain>
    </source>
</reference>
<keyword evidence="2" id="KW-1185">Reference proteome</keyword>
<accession>A0A0P7B5H5</accession>
<name>A0A0P7B5H5_9HYPO</name>
<dbReference type="AlphaFoldDB" id="A0A0P7B5H5"/>
<protein>
    <submittedName>
        <fullName evidence="1">Uncharacterized protein</fullName>
    </submittedName>
</protein>
<gene>
    <name evidence="1" type="ORF">AK830_g1577</name>
</gene>
<proteinExistence type="predicted"/>